<comment type="caution">
    <text evidence="1">The sequence shown here is derived from an EMBL/GenBank/DDBJ whole genome shotgun (WGS) entry which is preliminary data.</text>
</comment>
<protein>
    <submittedName>
        <fullName evidence="1">Uncharacterized protein</fullName>
    </submittedName>
</protein>
<sequence length="57" mass="6397">SRLLPSNSFLGTLHNGRTGFWGASCHSRAMEHLQNTYTTFWPLLRKRPGTLNSLAPV</sequence>
<reference evidence="1" key="1">
    <citation type="submission" date="2020-07" db="EMBL/GenBank/DDBJ databases">
        <authorList>
            <person name="Nieuwenhuis M."/>
            <person name="Van De Peppel L.J.J."/>
        </authorList>
    </citation>
    <scope>NUCLEOTIDE SEQUENCE</scope>
    <source>
        <strain evidence="1">AP01</strain>
        <tissue evidence="1">Mycelium</tissue>
    </source>
</reference>
<evidence type="ECO:0000313" key="2">
    <source>
        <dbReference type="Proteomes" id="UP000775547"/>
    </source>
</evidence>
<feature type="non-terminal residue" evidence="1">
    <location>
        <position position="57"/>
    </location>
</feature>
<dbReference type="Proteomes" id="UP000775547">
    <property type="component" value="Unassembled WGS sequence"/>
</dbReference>
<dbReference type="EMBL" id="JABCKV010005948">
    <property type="protein sequence ID" value="KAG5633279.1"/>
    <property type="molecule type" value="Genomic_DNA"/>
</dbReference>
<proteinExistence type="predicted"/>
<accession>A0A9P7FKS6</accession>
<evidence type="ECO:0000313" key="1">
    <source>
        <dbReference type="EMBL" id="KAG5633279.1"/>
    </source>
</evidence>
<dbReference type="AlphaFoldDB" id="A0A9P7FKS6"/>
<reference evidence="1" key="2">
    <citation type="submission" date="2021-10" db="EMBL/GenBank/DDBJ databases">
        <title>Phylogenomics reveals ancestral predisposition of the termite-cultivated fungus Termitomyces towards a domesticated lifestyle.</title>
        <authorList>
            <person name="Auxier B."/>
            <person name="Grum-Grzhimaylo A."/>
            <person name="Cardenas M.E."/>
            <person name="Lodge J.D."/>
            <person name="Laessoe T."/>
            <person name="Pedersen O."/>
            <person name="Smith M.E."/>
            <person name="Kuyper T.W."/>
            <person name="Franco-Molano E.A."/>
            <person name="Baroni T.J."/>
            <person name="Aanen D.K."/>
        </authorList>
    </citation>
    <scope>NUCLEOTIDE SEQUENCE</scope>
    <source>
        <strain evidence="1">AP01</strain>
        <tissue evidence="1">Mycelium</tissue>
    </source>
</reference>
<keyword evidence="2" id="KW-1185">Reference proteome</keyword>
<gene>
    <name evidence="1" type="ORF">DXG03_007707</name>
</gene>
<feature type="non-terminal residue" evidence="1">
    <location>
        <position position="1"/>
    </location>
</feature>
<organism evidence="1 2">
    <name type="scientific">Asterophora parasitica</name>
    <dbReference type="NCBI Taxonomy" id="117018"/>
    <lineage>
        <taxon>Eukaryota</taxon>
        <taxon>Fungi</taxon>
        <taxon>Dikarya</taxon>
        <taxon>Basidiomycota</taxon>
        <taxon>Agaricomycotina</taxon>
        <taxon>Agaricomycetes</taxon>
        <taxon>Agaricomycetidae</taxon>
        <taxon>Agaricales</taxon>
        <taxon>Tricholomatineae</taxon>
        <taxon>Lyophyllaceae</taxon>
        <taxon>Asterophora</taxon>
    </lineage>
</organism>
<name>A0A9P7FKS6_9AGAR</name>